<dbReference type="InterPro" id="IPR000407">
    <property type="entry name" value="GDA1_CD39_NTPase"/>
</dbReference>
<sequence length="467" mass="51164">MSMDFLIILFSLLLWTLVATATATASSFSLHGKGFKHRKFSSSDNNYSIEETINESYAVIFDAGSTGSRVHVYRFNQQLDLLRIGHDLELFVKTKPGLSAYAENPEEAAESLVPLLEEAEAVIPQELHPRTPVKVGATAGLRQLEGDASNRILQAVSDMLKKRSTLKVEGDAVSVLSGNQEGAYQWVTINYLLGNLGKHYSKTVAVVDLGGGSVQMAYAISEEDAAKAPQVPDGVESYITEMFLRGKKYYLYVHSYLRYGLLAARAEVLKVSRDSENPCILSGFDGYYTYGGVQYKATAPPSGSSFSKCQNVVLEALHVNATCSYKDCTFGGIWNGGGGAGENNFFVASFFFEVADEAGFVDPNDANAIVRPVDFEDAAKVACSTELKDLKSVFPRVKDGDVPYICLDLVYQYTLLVDGFGIDPQQEITLVRQIQYQDSLVEAAWPLGSAIEAISSLPKFEKLMYFL</sequence>
<dbReference type="AlphaFoldDB" id="Q9SPM7"/>
<dbReference type="FunFam" id="3.30.420.150:FF:000008">
    <property type="entry name" value="Apyrase 1"/>
    <property type="match status" value="1"/>
</dbReference>
<evidence type="ECO:0000256" key="3">
    <source>
        <dbReference type="PIRSR" id="PIRSR600407-1"/>
    </source>
</evidence>
<keyword evidence="4" id="KW-0547">Nucleotide-binding</keyword>
<evidence type="ECO:0000256" key="4">
    <source>
        <dbReference type="PIRSR" id="PIRSR600407-2"/>
    </source>
</evidence>
<keyword evidence="4" id="KW-0067">ATP-binding</keyword>
<feature type="chain" id="PRO_5004332791" evidence="6">
    <location>
        <begin position="21"/>
        <end position="467"/>
    </location>
</feature>
<feature type="active site" description="Proton acceptor" evidence="3">
    <location>
        <position position="181"/>
    </location>
</feature>
<proteinExistence type="evidence at transcript level"/>
<dbReference type="Pfam" id="PF01150">
    <property type="entry name" value="GDA1_CD39"/>
    <property type="match status" value="1"/>
</dbReference>
<organism evidence="7">
    <name type="scientific">Vigna unguiculata subsp. cylindrica</name>
    <name type="common">Horse gram</name>
    <name type="synonym">Dolichos biflorus</name>
    <dbReference type="NCBI Taxonomy" id="3091605"/>
    <lineage>
        <taxon>Eukaryota</taxon>
        <taxon>Viridiplantae</taxon>
        <taxon>Streptophyta</taxon>
        <taxon>Embryophyta</taxon>
        <taxon>Tracheophyta</taxon>
        <taxon>Spermatophyta</taxon>
        <taxon>Magnoliopsida</taxon>
        <taxon>eudicotyledons</taxon>
        <taxon>Gunneridae</taxon>
        <taxon>Pentapetalae</taxon>
        <taxon>rosids</taxon>
        <taxon>fabids</taxon>
        <taxon>Fabales</taxon>
        <taxon>Fabaceae</taxon>
        <taxon>Papilionoideae</taxon>
        <taxon>50 kb inversion clade</taxon>
        <taxon>NPAAA clade</taxon>
        <taxon>indigoferoid/millettioid clade</taxon>
        <taxon>Phaseoleae</taxon>
        <taxon>Vigna</taxon>
    </lineage>
</organism>
<feature type="signal peptide" evidence="6">
    <location>
        <begin position="1"/>
        <end position="20"/>
    </location>
</feature>
<evidence type="ECO:0000313" key="7">
    <source>
        <dbReference type="EMBL" id="AAF00610.1"/>
    </source>
</evidence>
<evidence type="ECO:0000256" key="2">
    <source>
        <dbReference type="ARBA" id="ARBA00022801"/>
    </source>
</evidence>
<name>Q9SPM7_VIGUC</name>
<dbReference type="Gene3D" id="3.30.420.40">
    <property type="match status" value="1"/>
</dbReference>
<protein>
    <submittedName>
        <fullName evidence="7">Apyrase</fullName>
    </submittedName>
</protein>
<dbReference type="PANTHER" id="PTHR11782">
    <property type="entry name" value="ADENOSINE/GUANOSINE DIPHOSPHATASE"/>
    <property type="match status" value="1"/>
</dbReference>
<dbReference type="GO" id="GO:0017110">
    <property type="term" value="F:nucleoside diphosphate phosphatase activity"/>
    <property type="evidence" value="ECO:0007669"/>
    <property type="project" value="TreeGrafter"/>
</dbReference>
<dbReference type="GO" id="GO:0005524">
    <property type="term" value="F:ATP binding"/>
    <property type="evidence" value="ECO:0007669"/>
    <property type="project" value="UniProtKB-KW"/>
</dbReference>
<dbReference type="CDD" id="cd24041">
    <property type="entry name" value="ASKHA_NBD_AtAPY1-like"/>
    <property type="match status" value="1"/>
</dbReference>
<feature type="binding site" evidence="4">
    <location>
        <begin position="211"/>
        <end position="215"/>
    </location>
    <ligand>
        <name>ATP</name>
        <dbReference type="ChEBI" id="CHEBI:30616"/>
    </ligand>
</feature>
<keyword evidence="2 5" id="KW-0378">Hydrolase</keyword>
<evidence type="ECO:0000256" key="6">
    <source>
        <dbReference type="SAM" id="SignalP"/>
    </source>
</evidence>
<reference evidence="7" key="1">
    <citation type="journal article" date="1999" name="Mol. Gen. Genet.">
        <title>A Nod factor-binding lectin is a member of a distinct class of apyrases that may be unique to the legumes.</title>
        <authorList>
            <person name="Roberts N.J."/>
            <person name="Brigham J."/>
            <person name="Wu B."/>
            <person name="Murphy J.B."/>
            <person name="Volpin H."/>
            <person name="Phillips D.A."/>
            <person name="Etzler M.E."/>
        </authorList>
    </citation>
    <scope>NUCLEOTIDE SEQUENCE</scope>
</reference>
<dbReference type="PANTHER" id="PTHR11782:SF83">
    <property type="entry name" value="GUANOSINE-DIPHOSPHATASE"/>
    <property type="match status" value="1"/>
</dbReference>
<keyword evidence="6" id="KW-0732">Signal</keyword>
<dbReference type="GO" id="GO:0016020">
    <property type="term" value="C:membrane"/>
    <property type="evidence" value="ECO:0007669"/>
    <property type="project" value="TreeGrafter"/>
</dbReference>
<accession>Q9SPM7</accession>
<dbReference type="Gene3D" id="3.30.420.150">
    <property type="entry name" value="Exopolyphosphatase. Domain 2"/>
    <property type="match status" value="1"/>
</dbReference>
<dbReference type="EMBL" id="AF156781">
    <property type="protein sequence ID" value="AAF00610.1"/>
    <property type="molecule type" value="mRNA"/>
</dbReference>
<evidence type="ECO:0000256" key="5">
    <source>
        <dbReference type="RuleBase" id="RU003833"/>
    </source>
</evidence>
<comment type="similarity">
    <text evidence="1 5">Belongs to the GDA1/CD39 NTPase family.</text>
</comment>
<evidence type="ECO:0000256" key="1">
    <source>
        <dbReference type="ARBA" id="ARBA00009283"/>
    </source>
</evidence>
<dbReference type="PROSITE" id="PS01238">
    <property type="entry name" value="GDA1_CD39_NTPASE"/>
    <property type="match status" value="1"/>
</dbReference>
<dbReference type="GO" id="GO:0009134">
    <property type="term" value="P:nucleoside diphosphate catabolic process"/>
    <property type="evidence" value="ECO:0007669"/>
    <property type="project" value="TreeGrafter"/>
</dbReference>